<protein>
    <submittedName>
        <fullName evidence="4">Kelch motif/Galactose oxidase, central domain containing protein</fullName>
    </submittedName>
</protein>
<dbReference type="Proteomes" id="UP001430356">
    <property type="component" value="Unassembled WGS sequence"/>
</dbReference>
<feature type="compositionally biased region" description="Polar residues" evidence="3">
    <location>
        <begin position="1211"/>
        <end position="1224"/>
    </location>
</feature>
<feature type="region of interest" description="Disordered" evidence="3">
    <location>
        <begin position="1180"/>
        <end position="1257"/>
    </location>
</feature>
<reference evidence="4 5" key="1">
    <citation type="journal article" date="2021" name="MBio">
        <title>A New Model Trypanosomatid, Novymonas esmeraldas: Genomic Perception of Its 'Candidatus Pandoraea novymonadis' Endosymbiont.</title>
        <authorList>
            <person name="Zakharova A."/>
            <person name="Saura A."/>
            <person name="Butenko A."/>
            <person name="Podesvova L."/>
            <person name="Warmusova S."/>
            <person name="Kostygov A.Y."/>
            <person name="Nenarokova A."/>
            <person name="Lukes J."/>
            <person name="Opperdoes F.R."/>
            <person name="Yurchenko V."/>
        </authorList>
    </citation>
    <scope>NUCLEOTIDE SEQUENCE [LARGE SCALE GENOMIC DNA]</scope>
    <source>
        <strain evidence="4 5">E262AT.01</strain>
    </source>
</reference>
<feature type="compositionally biased region" description="Low complexity" evidence="3">
    <location>
        <begin position="128"/>
        <end position="153"/>
    </location>
</feature>
<accession>A0AAW0ER44</accession>
<feature type="compositionally biased region" description="Polar residues" evidence="3">
    <location>
        <begin position="328"/>
        <end position="339"/>
    </location>
</feature>
<proteinExistence type="predicted"/>
<feature type="compositionally biased region" description="Low complexity" evidence="3">
    <location>
        <begin position="83"/>
        <end position="93"/>
    </location>
</feature>
<keyword evidence="2" id="KW-0677">Repeat</keyword>
<dbReference type="InterPro" id="IPR011043">
    <property type="entry name" value="Gal_Oxase/kelch_b-propeller"/>
</dbReference>
<dbReference type="SUPFAM" id="SSF50965">
    <property type="entry name" value="Galactose oxidase, central domain"/>
    <property type="match status" value="1"/>
</dbReference>
<feature type="region of interest" description="Disordered" evidence="3">
    <location>
        <begin position="312"/>
        <end position="406"/>
    </location>
</feature>
<feature type="region of interest" description="Disordered" evidence="3">
    <location>
        <begin position="874"/>
        <end position="894"/>
    </location>
</feature>
<feature type="compositionally biased region" description="Low complexity" evidence="3">
    <location>
        <begin position="1236"/>
        <end position="1257"/>
    </location>
</feature>
<feature type="compositionally biased region" description="Acidic residues" evidence="3">
    <location>
        <begin position="359"/>
        <end position="371"/>
    </location>
</feature>
<name>A0AAW0ER44_9TRYP</name>
<keyword evidence="5" id="KW-1185">Reference proteome</keyword>
<feature type="compositionally biased region" description="Basic residues" evidence="3">
    <location>
        <begin position="312"/>
        <end position="322"/>
    </location>
</feature>
<evidence type="ECO:0000256" key="1">
    <source>
        <dbReference type="ARBA" id="ARBA00022441"/>
    </source>
</evidence>
<evidence type="ECO:0000256" key="2">
    <source>
        <dbReference type="ARBA" id="ARBA00022737"/>
    </source>
</evidence>
<dbReference type="InterPro" id="IPR015915">
    <property type="entry name" value="Kelch-typ_b-propeller"/>
</dbReference>
<dbReference type="Gene3D" id="2.120.10.80">
    <property type="entry name" value="Kelch-type beta propeller"/>
    <property type="match status" value="2"/>
</dbReference>
<dbReference type="EMBL" id="JAECZO010000057">
    <property type="protein sequence ID" value="KAK7195614.1"/>
    <property type="molecule type" value="Genomic_DNA"/>
</dbReference>
<keyword evidence="1" id="KW-0880">Kelch repeat</keyword>
<organism evidence="4 5">
    <name type="scientific">Novymonas esmeraldas</name>
    <dbReference type="NCBI Taxonomy" id="1808958"/>
    <lineage>
        <taxon>Eukaryota</taxon>
        <taxon>Discoba</taxon>
        <taxon>Euglenozoa</taxon>
        <taxon>Kinetoplastea</taxon>
        <taxon>Metakinetoplastina</taxon>
        <taxon>Trypanosomatida</taxon>
        <taxon>Trypanosomatidae</taxon>
        <taxon>Novymonas</taxon>
    </lineage>
</organism>
<gene>
    <name evidence="4" type="ORF">NESM_000490300</name>
</gene>
<evidence type="ECO:0000313" key="5">
    <source>
        <dbReference type="Proteomes" id="UP001430356"/>
    </source>
</evidence>
<evidence type="ECO:0000313" key="4">
    <source>
        <dbReference type="EMBL" id="KAK7195614.1"/>
    </source>
</evidence>
<evidence type="ECO:0000256" key="3">
    <source>
        <dbReference type="SAM" id="MobiDB-lite"/>
    </source>
</evidence>
<comment type="caution">
    <text evidence="4">The sequence shown here is derived from an EMBL/GenBank/DDBJ whole genome shotgun (WGS) entry which is preliminary data.</text>
</comment>
<sequence length="1364" mass="145994">MSATPQFTGCFTLLYADPEAKDQIQYLQPLYGLTADDDPPAAPSSQWPHRREASEEDSATSSRSSSLTSRDGALAGVASARLSPPSQHQQQRSQRQRNHPRATSRLLQRPSHGDGAMEDEEDCHREQLASLTNAEAASAAVAAAPPPQTATLARPSRRVDHKSLSLYPELSTGIVGPQPVFGGAAIATAATVRGGGGDAAAAAAAARATVSQPHLFASNGAPMLSSIVDADALQRLQEARRPYPAPQSRSGHVLLSCPERGSLILFGGLGDTPFNDVWEYDVQAGRWAELPCTPADDDDDGEDAAVVKAVVRRRQRQQRRQRQSQLQHGPSGTQPSRAGSPQDDAAASETSSATVSDVSSEDDEEEAEVYDEEGRSLAESDAVDSGTAAERQRRRRQARNMPPPAYGQAASLYTDANGETCMAILGGISLGDVCRSRFFSLNLQRRTWRRVRTTTPFRNMWGATAQTLYAPRLSSGDDGASPAAAPAASEEQVVVLFGGMTEEGEVVQPVSHLFHLDHRLTAAEVEANPSVYLRSIDYHSMESARIARRVNAEDSSADAAAGTTASPETERLAARCDRWKAAHPVTLARWRRRALARMVGRYWAERLVAPEDLHGRRRPTSAAYKRHFMYVFGGRDDFYFYNDLWCLNVVTRTWVQVREGVPSHRLRSFLNEPHNPMHGALLNERGVQLRQETVAKTEAKALNAPTQSVVNPMFRARDIHHALFSSSVNSSARARTGACMVADVQRDCLYVYGGFSYTGQQHLTFFDLHAFYINENVWRRVCLSRERPWVPAIDAVAGIDAIATVNALEEGRSYARHAAPSVASDAALPTLPPPTLPPTLMGYAARYFNGNGGDGAAPRRADLVLEPPLARRGARLSRLSSSGGSPGGRTDDLFHLPSFVPEARTMATMAEDPLHPGARFFLHGGRSGEEACGDLFELRTRVGRTVDMEYMKQQRIAHEEEEAAAAVAAAFTRHTGPGATPVPSPPAFMIPAEAAAAHTAAPTTTTADTAAGHLQWQSRRQLHRQLLSAALEEQEDVEDAPAAHLCTGHHAAPTSRRTLREAATQWVRDGLAAIDAKSLMFVELRNGNAVVNLRTHIHYRSRLSLLGSGSGEGGGLTPPPPVVASAGAAAGSVSARRATWVSAPVALATPMQFESLGGHLKRSARSLELLLYDVLLSKPTTTTTTNGAAGGGATAHHRRTSSATHAPGQEPMTSPCTNGATRATSPELHGAFPSQPISVVGGSPGTSPGSGTPLSASPQMQIVSRAQYATPRTPQNASFPSQLTDVAMAGPTTRLPGISSPASTSRSSSFYGGMSGAAAAAAPTAPSGSGATPASNEYAYHVLLRSLFHQEPFCKANYALEKKR</sequence>
<feature type="compositionally biased region" description="Low complexity" evidence="3">
    <location>
        <begin position="874"/>
        <end position="883"/>
    </location>
</feature>
<feature type="compositionally biased region" description="Low complexity" evidence="3">
    <location>
        <begin position="343"/>
        <end position="358"/>
    </location>
</feature>
<feature type="region of interest" description="Disordered" evidence="3">
    <location>
        <begin position="31"/>
        <end position="159"/>
    </location>
</feature>
<feature type="compositionally biased region" description="Low complexity" evidence="3">
    <location>
        <begin position="59"/>
        <end position="71"/>
    </location>
</feature>
<dbReference type="PANTHER" id="PTHR46093:SF18">
    <property type="entry name" value="FIBRONECTIN TYPE-III DOMAIN-CONTAINING PROTEIN"/>
    <property type="match status" value="1"/>
</dbReference>
<dbReference type="PANTHER" id="PTHR46093">
    <property type="entry name" value="ACYL-COA-BINDING DOMAIN-CONTAINING PROTEIN 5"/>
    <property type="match status" value="1"/>
</dbReference>